<dbReference type="Proteomes" id="UP000799429">
    <property type="component" value="Unassembled WGS sequence"/>
</dbReference>
<proteinExistence type="predicted"/>
<sequence length="319" mass="35721">MATSTRYSNSSATTTGVLGGVLGAVGLILSYSIWRWVVLPRLYNGYYDPEKGSGSQLPMILDLRTDDPDIRCRPQRKKKNKEFAGVEVILPPEKSHHRRKRKIRRRQSLFRTQQMPNGLFPILENLSDQGHDLRQRSNCPMPSMSQAPHNNHAARDHYRSNMGRPKSKLTRQADRARLQLRTQQDSWPRPYRNTEMGEYSVSGSLPEAEKSDAVNRLAPRALTYRSNTKNISQMQPSNEEDEESADVPFFPISPESGYLGMAQSDPLSSDDNVAISSFLNSLSPCSLSAAGHVSSVMFGRDRSPPVESADLGSLTEEDI</sequence>
<organism evidence="3 4">
    <name type="scientific">Patellaria atrata CBS 101060</name>
    <dbReference type="NCBI Taxonomy" id="1346257"/>
    <lineage>
        <taxon>Eukaryota</taxon>
        <taxon>Fungi</taxon>
        <taxon>Dikarya</taxon>
        <taxon>Ascomycota</taxon>
        <taxon>Pezizomycotina</taxon>
        <taxon>Dothideomycetes</taxon>
        <taxon>Dothideomycetes incertae sedis</taxon>
        <taxon>Patellariales</taxon>
        <taxon>Patellariaceae</taxon>
        <taxon>Patellaria</taxon>
    </lineage>
</organism>
<accession>A0A9P4S7M5</accession>
<reference evidence="3" key="1">
    <citation type="journal article" date="2020" name="Stud. Mycol.">
        <title>101 Dothideomycetes genomes: a test case for predicting lifestyles and emergence of pathogens.</title>
        <authorList>
            <person name="Haridas S."/>
            <person name="Albert R."/>
            <person name="Binder M."/>
            <person name="Bloem J."/>
            <person name="Labutti K."/>
            <person name="Salamov A."/>
            <person name="Andreopoulos B."/>
            <person name="Baker S."/>
            <person name="Barry K."/>
            <person name="Bills G."/>
            <person name="Bluhm B."/>
            <person name="Cannon C."/>
            <person name="Castanera R."/>
            <person name="Culley D."/>
            <person name="Daum C."/>
            <person name="Ezra D."/>
            <person name="Gonzalez J."/>
            <person name="Henrissat B."/>
            <person name="Kuo A."/>
            <person name="Liang C."/>
            <person name="Lipzen A."/>
            <person name="Lutzoni F."/>
            <person name="Magnuson J."/>
            <person name="Mondo S."/>
            <person name="Nolan M."/>
            <person name="Ohm R."/>
            <person name="Pangilinan J."/>
            <person name="Park H.-J."/>
            <person name="Ramirez L."/>
            <person name="Alfaro M."/>
            <person name="Sun H."/>
            <person name="Tritt A."/>
            <person name="Yoshinaga Y."/>
            <person name="Zwiers L.-H."/>
            <person name="Turgeon B."/>
            <person name="Goodwin S."/>
            <person name="Spatafora J."/>
            <person name="Crous P."/>
            <person name="Grigoriev I."/>
        </authorList>
    </citation>
    <scope>NUCLEOTIDE SEQUENCE</scope>
    <source>
        <strain evidence="3">CBS 101060</strain>
    </source>
</reference>
<evidence type="ECO:0000256" key="1">
    <source>
        <dbReference type="SAM" id="MobiDB-lite"/>
    </source>
</evidence>
<feature type="transmembrane region" description="Helical" evidence="2">
    <location>
        <begin position="12"/>
        <end position="34"/>
    </location>
</feature>
<keyword evidence="4" id="KW-1185">Reference proteome</keyword>
<keyword evidence="2" id="KW-1133">Transmembrane helix</keyword>
<dbReference type="AlphaFoldDB" id="A0A9P4S7M5"/>
<evidence type="ECO:0000256" key="2">
    <source>
        <dbReference type="SAM" id="Phobius"/>
    </source>
</evidence>
<comment type="caution">
    <text evidence="3">The sequence shown here is derived from an EMBL/GenBank/DDBJ whole genome shotgun (WGS) entry which is preliminary data.</text>
</comment>
<name>A0A9P4S7M5_9PEZI</name>
<keyword evidence="2" id="KW-0472">Membrane</keyword>
<evidence type="ECO:0000313" key="3">
    <source>
        <dbReference type="EMBL" id="KAF2836660.1"/>
    </source>
</evidence>
<evidence type="ECO:0000313" key="4">
    <source>
        <dbReference type="Proteomes" id="UP000799429"/>
    </source>
</evidence>
<dbReference type="EMBL" id="MU006102">
    <property type="protein sequence ID" value="KAF2836660.1"/>
    <property type="molecule type" value="Genomic_DNA"/>
</dbReference>
<feature type="region of interest" description="Disordered" evidence="1">
    <location>
        <begin position="297"/>
        <end position="319"/>
    </location>
</feature>
<gene>
    <name evidence="3" type="ORF">M501DRAFT_986948</name>
</gene>
<keyword evidence="2" id="KW-0812">Transmembrane</keyword>
<protein>
    <submittedName>
        <fullName evidence="3">Uncharacterized protein</fullName>
    </submittedName>
</protein>
<feature type="region of interest" description="Disordered" evidence="1">
    <location>
        <begin position="144"/>
        <end position="172"/>
    </location>
</feature>